<keyword evidence="1" id="KW-0175">Coiled coil</keyword>
<evidence type="ECO:0000313" key="3">
    <source>
        <dbReference type="Proteomes" id="UP001328733"/>
    </source>
</evidence>
<reference evidence="2 3" key="1">
    <citation type="submission" date="2024-01" db="EMBL/GenBank/DDBJ databases">
        <title>Genomic insights into the taxonomy and metabolism of the cyanobacterium Pannus brasiliensis CCIBt3594.</title>
        <authorList>
            <person name="Machado M."/>
            <person name="Botero N.B."/>
            <person name="Andreote A.P.D."/>
            <person name="Feitosa A.M.T."/>
            <person name="Popin R."/>
            <person name="Sivonen K."/>
            <person name="Fiore M.F."/>
        </authorList>
    </citation>
    <scope>NUCLEOTIDE SEQUENCE [LARGE SCALE GENOMIC DNA]</scope>
    <source>
        <strain evidence="2 3">CCIBt3594</strain>
    </source>
</reference>
<protein>
    <submittedName>
        <fullName evidence="2">Uncharacterized protein</fullName>
    </submittedName>
</protein>
<feature type="coiled-coil region" evidence="1">
    <location>
        <begin position="84"/>
        <end position="111"/>
    </location>
</feature>
<evidence type="ECO:0000313" key="2">
    <source>
        <dbReference type="EMBL" id="MEG3435676.1"/>
    </source>
</evidence>
<keyword evidence="3" id="KW-1185">Reference proteome</keyword>
<organism evidence="2 3">
    <name type="scientific">Pannus brasiliensis CCIBt3594</name>
    <dbReference type="NCBI Taxonomy" id="1427578"/>
    <lineage>
        <taxon>Bacteria</taxon>
        <taxon>Bacillati</taxon>
        <taxon>Cyanobacteriota</taxon>
        <taxon>Cyanophyceae</taxon>
        <taxon>Oscillatoriophycideae</taxon>
        <taxon>Chroococcales</taxon>
        <taxon>Microcystaceae</taxon>
        <taxon>Pannus</taxon>
    </lineage>
</organism>
<evidence type="ECO:0000256" key="1">
    <source>
        <dbReference type="SAM" id="Coils"/>
    </source>
</evidence>
<accession>A0AAW9QQ15</accession>
<proteinExistence type="predicted"/>
<name>A0AAW9QQ15_9CHRO</name>
<dbReference type="EMBL" id="JBAFSM010000001">
    <property type="protein sequence ID" value="MEG3435676.1"/>
    <property type="molecule type" value="Genomic_DNA"/>
</dbReference>
<gene>
    <name evidence="2" type="ORF">V0288_00965</name>
</gene>
<comment type="caution">
    <text evidence="2">The sequence shown here is derived from an EMBL/GenBank/DDBJ whole genome shotgun (WGS) entry which is preliminary data.</text>
</comment>
<dbReference type="RefSeq" id="WP_332863122.1">
    <property type="nucleotide sequence ID" value="NZ_JBAFSM010000001.1"/>
</dbReference>
<dbReference type="Proteomes" id="UP001328733">
    <property type="component" value="Unassembled WGS sequence"/>
</dbReference>
<sequence>MKENLNYREWQARNTRLFRSLDKVKQNRAREQGYYNVGWEKVKASWKILQSLSDKVVNLFDAKLDRGDLVGAIELSILELERGKTIAKNTLEELDKTQQDAEQLAKRALAKYDLL</sequence>
<dbReference type="AlphaFoldDB" id="A0AAW9QQ15"/>